<evidence type="ECO:0000256" key="1">
    <source>
        <dbReference type="ARBA" id="ARBA00001946"/>
    </source>
</evidence>
<proteinExistence type="inferred from homology"/>
<evidence type="ECO:0000256" key="10">
    <source>
        <dbReference type="ARBA" id="ARBA00023014"/>
    </source>
</evidence>
<evidence type="ECO:0000256" key="3">
    <source>
        <dbReference type="ARBA" id="ARBA00009797"/>
    </source>
</evidence>
<keyword evidence="6" id="KW-0479">Metal-binding</keyword>
<evidence type="ECO:0000256" key="8">
    <source>
        <dbReference type="ARBA" id="ARBA00022839"/>
    </source>
</evidence>
<evidence type="ECO:0000256" key="5">
    <source>
        <dbReference type="ARBA" id="ARBA00013561"/>
    </source>
</evidence>
<dbReference type="Gene3D" id="3.90.320.10">
    <property type="match status" value="1"/>
</dbReference>
<protein>
    <recommendedName>
        <fullName evidence="5">Exonuclease V, mitochondrial</fullName>
    </recommendedName>
    <alternativeName>
        <fullName evidence="11">Defects in morphology protein 1</fullName>
    </alternativeName>
</protein>
<dbReference type="OrthoDB" id="354769at2759"/>
<keyword evidence="13" id="KW-1185">Reference proteome</keyword>
<comment type="caution">
    <text evidence="12">The sequence shown here is derived from an EMBL/GenBank/DDBJ whole genome shotgun (WGS) entry which is preliminary data.</text>
</comment>
<dbReference type="PANTHER" id="PTHR14464">
    <property type="entry name" value="EXONUCLEASE V"/>
    <property type="match status" value="1"/>
</dbReference>
<keyword evidence="8 12" id="KW-0269">Exonuclease</keyword>
<evidence type="ECO:0000256" key="11">
    <source>
        <dbReference type="ARBA" id="ARBA00030412"/>
    </source>
</evidence>
<sequence length="294" mass="33344">MSRSIEWGPAQLMRMFRGSSGRISVTKFSSQYCEIKSIFDSLRPPAITPAMKAGTEMHQVLEESVMGPPVEFTEEAAMEFSAEDAHALRLGDVVSRWRHLVDTSKAREISVYGTIRGIQLKGVIDEAAIDEKSRIHLVDTKTYAGDLAVYKQRLAYHQLLVYYELMGQMIKGKVDIDQLAHEKAKKCDFLVPLHRDIQAAWGYGTLQEMMDGWKDSLNKLSSGSMAEEVRADFIDRRNHNTDQIEFKHDVDTAEQLFAFRSELLSGQRPPLPLSRSVGSCRFCPHFADCSERQH</sequence>
<keyword evidence="10" id="KW-0411">Iron-sulfur</keyword>
<comment type="cofactor">
    <cofactor evidence="1">
        <name>Mg(2+)</name>
        <dbReference type="ChEBI" id="CHEBI:18420"/>
    </cofactor>
</comment>
<dbReference type="GeneID" id="36518421"/>
<dbReference type="GO" id="GO:0045145">
    <property type="term" value="F:single-stranded DNA 5'-3' DNA exonuclease activity"/>
    <property type="evidence" value="ECO:0007669"/>
    <property type="project" value="InterPro"/>
</dbReference>
<name>A0A2T0FPY0_9ASCO</name>
<evidence type="ECO:0000256" key="2">
    <source>
        <dbReference type="ARBA" id="ARBA00001966"/>
    </source>
</evidence>
<keyword evidence="8 12" id="KW-0378">Hydrolase</keyword>
<evidence type="ECO:0000256" key="6">
    <source>
        <dbReference type="ARBA" id="ARBA00022485"/>
    </source>
</evidence>
<dbReference type="GO" id="GO:0036297">
    <property type="term" value="P:interstrand cross-link repair"/>
    <property type="evidence" value="ECO:0007669"/>
    <property type="project" value="TreeGrafter"/>
</dbReference>
<dbReference type="RefSeq" id="XP_024666998.1">
    <property type="nucleotide sequence ID" value="XM_024811230.1"/>
</dbReference>
<dbReference type="AlphaFoldDB" id="A0A2T0FPY0"/>
<evidence type="ECO:0000313" key="13">
    <source>
        <dbReference type="Proteomes" id="UP000238350"/>
    </source>
</evidence>
<keyword evidence="6" id="KW-0004">4Fe-4S</keyword>
<dbReference type="EMBL" id="NDIQ01000022">
    <property type="protein sequence ID" value="PRT57053.1"/>
    <property type="molecule type" value="Genomic_DNA"/>
</dbReference>
<dbReference type="PANTHER" id="PTHR14464:SF4">
    <property type="entry name" value="EXONUCLEASE V"/>
    <property type="match status" value="1"/>
</dbReference>
<evidence type="ECO:0000256" key="7">
    <source>
        <dbReference type="ARBA" id="ARBA00022722"/>
    </source>
</evidence>
<evidence type="ECO:0000256" key="4">
    <source>
        <dbReference type="ARBA" id="ARBA00011245"/>
    </source>
</evidence>
<evidence type="ECO:0000256" key="9">
    <source>
        <dbReference type="ARBA" id="ARBA00023004"/>
    </source>
</evidence>
<dbReference type="GO" id="GO:0051539">
    <property type="term" value="F:4 iron, 4 sulfur cluster binding"/>
    <property type="evidence" value="ECO:0007669"/>
    <property type="project" value="UniProtKB-KW"/>
</dbReference>
<keyword evidence="7" id="KW-0540">Nuclease</keyword>
<dbReference type="Pfam" id="PF09810">
    <property type="entry name" value="Exo5"/>
    <property type="match status" value="1"/>
</dbReference>
<comment type="subunit">
    <text evidence="4">Monomer.</text>
</comment>
<dbReference type="InterPro" id="IPR019190">
    <property type="entry name" value="EXOV"/>
</dbReference>
<dbReference type="GO" id="GO:0005634">
    <property type="term" value="C:nucleus"/>
    <property type="evidence" value="ECO:0007669"/>
    <property type="project" value="TreeGrafter"/>
</dbReference>
<organism evidence="12 13">
    <name type="scientific">Wickerhamiella sorbophila</name>
    <dbReference type="NCBI Taxonomy" id="45607"/>
    <lineage>
        <taxon>Eukaryota</taxon>
        <taxon>Fungi</taxon>
        <taxon>Dikarya</taxon>
        <taxon>Ascomycota</taxon>
        <taxon>Saccharomycotina</taxon>
        <taxon>Dipodascomycetes</taxon>
        <taxon>Dipodascales</taxon>
        <taxon>Trichomonascaceae</taxon>
        <taxon>Wickerhamiella</taxon>
    </lineage>
</organism>
<keyword evidence="9" id="KW-0408">Iron</keyword>
<reference evidence="12 13" key="1">
    <citation type="submission" date="2017-04" db="EMBL/GenBank/DDBJ databases">
        <title>Genome sequencing of [Candida] sorbophila.</title>
        <authorList>
            <person name="Ahn J.O."/>
        </authorList>
    </citation>
    <scope>NUCLEOTIDE SEQUENCE [LARGE SCALE GENOMIC DNA]</scope>
    <source>
        <strain evidence="12 13">DS02</strain>
    </source>
</reference>
<dbReference type="Proteomes" id="UP000238350">
    <property type="component" value="Unassembled WGS sequence"/>
</dbReference>
<accession>A0A2T0FPY0</accession>
<comment type="cofactor">
    <cofactor evidence="2">
        <name>[4Fe-4S] cluster</name>
        <dbReference type="ChEBI" id="CHEBI:49883"/>
    </cofactor>
</comment>
<dbReference type="InterPro" id="IPR011604">
    <property type="entry name" value="PDDEXK-like_dom_sf"/>
</dbReference>
<comment type="similarity">
    <text evidence="3">Belongs to the EXO5 family.</text>
</comment>
<evidence type="ECO:0000313" key="12">
    <source>
        <dbReference type="EMBL" id="PRT57053.1"/>
    </source>
</evidence>
<gene>
    <name evidence="12" type="ORF">B9G98_04673</name>
</gene>